<protein>
    <submittedName>
        <fullName evidence="2">Uncharacterized protein</fullName>
    </submittedName>
</protein>
<keyword evidence="3" id="KW-1185">Reference proteome</keyword>
<name>A0A8K0URU5_9AGAR</name>
<gene>
    <name evidence="2" type="ORF">BXZ70DRAFT_118747</name>
</gene>
<reference evidence="2" key="1">
    <citation type="journal article" date="2021" name="New Phytol.">
        <title>Evolutionary innovations through gain and loss of genes in the ectomycorrhizal Boletales.</title>
        <authorList>
            <person name="Wu G."/>
            <person name="Miyauchi S."/>
            <person name="Morin E."/>
            <person name="Kuo A."/>
            <person name="Drula E."/>
            <person name="Varga T."/>
            <person name="Kohler A."/>
            <person name="Feng B."/>
            <person name="Cao Y."/>
            <person name="Lipzen A."/>
            <person name="Daum C."/>
            <person name="Hundley H."/>
            <person name="Pangilinan J."/>
            <person name="Johnson J."/>
            <person name="Barry K."/>
            <person name="LaButti K."/>
            <person name="Ng V."/>
            <person name="Ahrendt S."/>
            <person name="Min B."/>
            <person name="Choi I.G."/>
            <person name="Park H."/>
            <person name="Plett J.M."/>
            <person name="Magnuson J."/>
            <person name="Spatafora J.W."/>
            <person name="Nagy L.G."/>
            <person name="Henrissat B."/>
            <person name="Grigoriev I.V."/>
            <person name="Yang Z.L."/>
            <person name="Xu J."/>
            <person name="Martin F.M."/>
        </authorList>
    </citation>
    <scope>NUCLEOTIDE SEQUENCE</scope>
    <source>
        <strain evidence="2">KKN 215</strain>
    </source>
</reference>
<evidence type="ECO:0000256" key="1">
    <source>
        <dbReference type="SAM" id="MobiDB-lite"/>
    </source>
</evidence>
<sequence length="247" mass="28081">MSSDFSICSEVVQVQVERIVEPGMPLSRLGVFSARVQPSLISPSGAQNPSLICSFSNAKYSKHRRIEFVTRLTEYPPRLMAPNRSKVRLHRDDRSEYADRALPSTKAPPPSQDSDDNGMMELVAKQMQSSWDKKKKEQEEKFLATAKTELLKCAKSRVEEVVDATKQMDSIYEQFLMDYAGICDEIRHILTTMREEQIKMTKLIQSKHTSMRDSEKEREMGQVRGLATAKKAIADTHDLIETLHSSV</sequence>
<evidence type="ECO:0000313" key="2">
    <source>
        <dbReference type="EMBL" id="KAH8101248.1"/>
    </source>
</evidence>
<feature type="region of interest" description="Disordered" evidence="1">
    <location>
        <begin position="96"/>
        <end position="117"/>
    </location>
</feature>
<dbReference type="Proteomes" id="UP000813824">
    <property type="component" value="Unassembled WGS sequence"/>
</dbReference>
<proteinExistence type="predicted"/>
<dbReference type="AlphaFoldDB" id="A0A8K0URU5"/>
<organism evidence="2 3">
    <name type="scientific">Cristinia sonorae</name>
    <dbReference type="NCBI Taxonomy" id="1940300"/>
    <lineage>
        <taxon>Eukaryota</taxon>
        <taxon>Fungi</taxon>
        <taxon>Dikarya</taxon>
        <taxon>Basidiomycota</taxon>
        <taxon>Agaricomycotina</taxon>
        <taxon>Agaricomycetes</taxon>
        <taxon>Agaricomycetidae</taxon>
        <taxon>Agaricales</taxon>
        <taxon>Pleurotineae</taxon>
        <taxon>Stephanosporaceae</taxon>
        <taxon>Cristinia</taxon>
    </lineage>
</organism>
<evidence type="ECO:0000313" key="3">
    <source>
        <dbReference type="Proteomes" id="UP000813824"/>
    </source>
</evidence>
<comment type="caution">
    <text evidence="2">The sequence shown here is derived from an EMBL/GenBank/DDBJ whole genome shotgun (WGS) entry which is preliminary data.</text>
</comment>
<accession>A0A8K0URU5</accession>
<dbReference type="EMBL" id="JAEVFJ010000013">
    <property type="protein sequence ID" value="KAH8101248.1"/>
    <property type="molecule type" value="Genomic_DNA"/>
</dbReference>
<dbReference type="OrthoDB" id="3235454at2759"/>